<evidence type="ECO:0000313" key="1">
    <source>
        <dbReference type="EMBL" id="HHO58553.1"/>
    </source>
</evidence>
<protein>
    <submittedName>
        <fullName evidence="1">Uncharacterized protein</fullName>
    </submittedName>
</protein>
<gene>
    <name evidence="1" type="ORF">ENJ85_05200</name>
</gene>
<dbReference type="EMBL" id="DRNZ01000311">
    <property type="protein sequence ID" value="HHO58553.1"/>
    <property type="molecule type" value="Genomic_DNA"/>
</dbReference>
<sequence length="274" mass="30162">MALTTLLLFTLAGCDKGGAWLDRESLSCSADAYDWFGGLSLYLDQGELSDGVVSFDYAPPRDYIAKVSGSYDAVGGDYDYSVVYSGYYLETDAVSGYGSVYHNGSVDLLHTVVRTDILGSTSSFQVREERYGCDGKARRYTAPQDQGADPALLDTTWYTIASADRVDYSLEEADGSGGITGSWWSDLSATYIEDYGADWYAEGTDYPSGARSKSFTSEDDIYRYSGTVDYSPDGGQIWDYEARYQTGEQQVVFSVYKDINYNGTGTAVWTYADR</sequence>
<dbReference type="AlphaFoldDB" id="A0A7C5WTT5"/>
<dbReference type="Proteomes" id="UP000886105">
    <property type="component" value="Unassembled WGS sequence"/>
</dbReference>
<feature type="non-terminal residue" evidence="1">
    <location>
        <position position="274"/>
    </location>
</feature>
<proteinExistence type="predicted"/>
<reference evidence="1" key="1">
    <citation type="journal article" date="2020" name="mSystems">
        <title>Genome- and Community-Level Interaction Insights into Carbon Utilization and Element Cycling Functions of Hydrothermarchaeota in Hydrothermal Sediment.</title>
        <authorList>
            <person name="Zhou Z."/>
            <person name="Liu Y."/>
            <person name="Xu W."/>
            <person name="Pan J."/>
            <person name="Luo Z.H."/>
            <person name="Li M."/>
        </authorList>
    </citation>
    <scope>NUCLEOTIDE SEQUENCE [LARGE SCALE GENOMIC DNA]</scope>
    <source>
        <strain evidence="1">HyVt-523</strain>
    </source>
</reference>
<comment type="caution">
    <text evidence="1">The sequence shown here is derived from an EMBL/GenBank/DDBJ whole genome shotgun (WGS) entry which is preliminary data.</text>
</comment>
<organism evidence="1">
    <name type="scientific">Oceanithermus profundus</name>
    <dbReference type="NCBI Taxonomy" id="187137"/>
    <lineage>
        <taxon>Bacteria</taxon>
        <taxon>Thermotogati</taxon>
        <taxon>Deinococcota</taxon>
        <taxon>Deinococci</taxon>
        <taxon>Thermales</taxon>
        <taxon>Thermaceae</taxon>
        <taxon>Oceanithermus</taxon>
    </lineage>
</organism>
<accession>A0A7C5WTT5</accession>
<name>A0A7C5WTT5_9DEIN</name>